<comment type="caution">
    <text evidence="1">The sequence shown here is derived from an EMBL/GenBank/DDBJ whole genome shotgun (WGS) entry which is preliminary data.</text>
</comment>
<organism evidence="1 2">
    <name type="scientific">Diphasiastrum complanatum</name>
    <name type="common">Issler's clubmoss</name>
    <name type="synonym">Lycopodium complanatum</name>
    <dbReference type="NCBI Taxonomy" id="34168"/>
    <lineage>
        <taxon>Eukaryota</taxon>
        <taxon>Viridiplantae</taxon>
        <taxon>Streptophyta</taxon>
        <taxon>Embryophyta</taxon>
        <taxon>Tracheophyta</taxon>
        <taxon>Lycopodiopsida</taxon>
        <taxon>Lycopodiales</taxon>
        <taxon>Lycopodiaceae</taxon>
        <taxon>Lycopodioideae</taxon>
        <taxon>Diphasiastrum</taxon>
    </lineage>
</organism>
<evidence type="ECO:0000313" key="1">
    <source>
        <dbReference type="EMBL" id="KAJ7546643.1"/>
    </source>
</evidence>
<sequence length="181" mass="19876">MAMSLDRIPHCAAVSNSIPIHSDPLQHAERFRKLSSASLPLFNSREKEALLWSSSRSSAAQGAYFNSAARKSSCVGTAVPVSELTDFADQEALKFREGLIKLLEPVESSHDSRGKMADVCTKIFRSFVLNYSGQLPAEPFGKMRTALDSEGLPGVKAARAALGWARCNLYYDWKKYTKAVS</sequence>
<dbReference type="EMBL" id="CM055099">
    <property type="protein sequence ID" value="KAJ7546643.1"/>
    <property type="molecule type" value="Genomic_DNA"/>
</dbReference>
<accession>A0ACC2CXB6</accession>
<evidence type="ECO:0000313" key="2">
    <source>
        <dbReference type="Proteomes" id="UP001162992"/>
    </source>
</evidence>
<dbReference type="Proteomes" id="UP001162992">
    <property type="component" value="Chromosome 8"/>
</dbReference>
<reference evidence="2" key="1">
    <citation type="journal article" date="2024" name="Proc. Natl. Acad. Sci. U.S.A.">
        <title>Extraordinary preservation of gene collinearity over three hundred million years revealed in homosporous lycophytes.</title>
        <authorList>
            <person name="Li C."/>
            <person name="Wickell D."/>
            <person name="Kuo L.Y."/>
            <person name="Chen X."/>
            <person name="Nie B."/>
            <person name="Liao X."/>
            <person name="Peng D."/>
            <person name="Ji J."/>
            <person name="Jenkins J."/>
            <person name="Williams M."/>
            <person name="Shu S."/>
            <person name="Plott C."/>
            <person name="Barry K."/>
            <person name="Rajasekar S."/>
            <person name="Grimwood J."/>
            <person name="Han X."/>
            <person name="Sun S."/>
            <person name="Hou Z."/>
            <person name="He W."/>
            <person name="Dai G."/>
            <person name="Sun C."/>
            <person name="Schmutz J."/>
            <person name="Leebens-Mack J.H."/>
            <person name="Li F.W."/>
            <person name="Wang L."/>
        </authorList>
    </citation>
    <scope>NUCLEOTIDE SEQUENCE [LARGE SCALE GENOMIC DNA]</scope>
    <source>
        <strain evidence="2">cv. PW_Plant_1</strain>
    </source>
</reference>
<keyword evidence="2" id="KW-1185">Reference proteome</keyword>
<proteinExistence type="predicted"/>
<gene>
    <name evidence="1" type="ORF">O6H91_08G048600</name>
</gene>
<name>A0ACC2CXB6_DIPCM</name>
<protein>
    <submittedName>
        <fullName evidence="1">Uncharacterized protein</fullName>
    </submittedName>
</protein>